<evidence type="ECO:0000313" key="1">
    <source>
        <dbReference type="EMBL" id="KYF58324.1"/>
    </source>
</evidence>
<dbReference type="PANTHER" id="PTHR47197">
    <property type="entry name" value="PROTEIN NIRF"/>
    <property type="match status" value="1"/>
</dbReference>
<organism evidence="1 2">
    <name type="scientific">Sorangium cellulosum</name>
    <name type="common">Polyangium cellulosum</name>
    <dbReference type="NCBI Taxonomy" id="56"/>
    <lineage>
        <taxon>Bacteria</taxon>
        <taxon>Pseudomonadati</taxon>
        <taxon>Myxococcota</taxon>
        <taxon>Polyangia</taxon>
        <taxon>Polyangiales</taxon>
        <taxon>Polyangiaceae</taxon>
        <taxon>Sorangium</taxon>
    </lineage>
</organism>
<dbReference type="InterPro" id="IPR011048">
    <property type="entry name" value="Haem_d1_sf"/>
</dbReference>
<gene>
    <name evidence="1" type="ORF">BE08_00670</name>
</gene>
<name>A0A150PRL4_SORCE</name>
<comment type="caution">
    <text evidence="1">The sequence shown here is derived from an EMBL/GenBank/DDBJ whole genome shotgun (WGS) entry which is preliminary data.</text>
</comment>
<dbReference type="Gene3D" id="2.130.10.10">
    <property type="entry name" value="YVTN repeat-like/Quinoprotein amine dehydrogenase"/>
    <property type="match status" value="2"/>
</dbReference>
<dbReference type="EMBL" id="JELY01000736">
    <property type="protein sequence ID" value="KYF58324.1"/>
    <property type="molecule type" value="Genomic_DNA"/>
</dbReference>
<dbReference type="PANTHER" id="PTHR47197:SF3">
    <property type="entry name" value="DIHYDRO-HEME D1 DEHYDROGENASE"/>
    <property type="match status" value="1"/>
</dbReference>
<dbReference type="InterPro" id="IPR051200">
    <property type="entry name" value="Host-pathogen_enzymatic-act"/>
</dbReference>
<sequence>MVIPRSLGCALAAAALASCSDPEPIIEYRYGAYEGDPYPDRRPQLVIPDGGMGVVTDSLSDTISLIALATGERLGVHPVGREPVTIDGPHRVVVDAAGGALYITLSYPAVADSSSPHAEHGGSTVPGYVQKLALDDLRPLGQVRVEANPGDIAISEDGRRIVVSHFDLKRALDNPGDVEAARSSLAVVDPDAVLPRGSAGPTLIPVCKAANGLALSRPDGARAYVACYGDDALAIVDLTDPHAGVKLVPVGPPLPSDGHASSYGPYAVVMSPDQKTIAVSNTDSREVRFFDVASGTFDESRTILTIGAPYFSAWTPDGSAIYVPTQVPDTIARIGMTADDRDAYSRNISKECLRPHVATFDEEHGLFIVCEGDKTVTPGKVLRLDPETLETLGEAEVGLSPDAFARVAAGAR</sequence>
<dbReference type="SUPFAM" id="SSF51004">
    <property type="entry name" value="C-terminal (heme d1) domain of cytochrome cd1-nitrite reductase"/>
    <property type="match status" value="1"/>
</dbReference>
<evidence type="ECO:0008006" key="3">
    <source>
        <dbReference type="Google" id="ProtNLM"/>
    </source>
</evidence>
<dbReference type="AlphaFoldDB" id="A0A150PRL4"/>
<dbReference type="Proteomes" id="UP000075420">
    <property type="component" value="Unassembled WGS sequence"/>
</dbReference>
<dbReference type="PROSITE" id="PS51257">
    <property type="entry name" value="PROKAR_LIPOPROTEIN"/>
    <property type="match status" value="1"/>
</dbReference>
<protein>
    <recommendedName>
        <fullName evidence="3">YncE family protein</fullName>
    </recommendedName>
</protein>
<dbReference type="InterPro" id="IPR015943">
    <property type="entry name" value="WD40/YVTN_repeat-like_dom_sf"/>
</dbReference>
<evidence type="ECO:0000313" key="2">
    <source>
        <dbReference type="Proteomes" id="UP000075420"/>
    </source>
</evidence>
<accession>A0A150PRL4</accession>
<proteinExistence type="predicted"/>
<reference evidence="1 2" key="1">
    <citation type="submission" date="2014-02" db="EMBL/GenBank/DDBJ databases">
        <title>The small core and large imbalanced accessory genome model reveals a collaborative survival strategy of Sorangium cellulosum strains in nature.</title>
        <authorList>
            <person name="Han K."/>
            <person name="Peng R."/>
            <person name="Blom J."/>
            <person name="Li Y.-Z."/>
        </authorList>
    </citation>
    <scope>NUCLEOTIDE SEQUENCE [LARGE SCALE GENOMIC DNA]</scope>
    <source>
        <strain evidence="1 2">So0157-25</strain>
    </source>
</reference>